<sequence>HFIRRKIVLRGSCSLYLVFATIRFTAMRSIFVSILILAVMSGVCRSESYSMACAMGPDGKMNCVRNSDPNGNYAGAGSYSGSSGTGAVAGAGTPGNVRYNYGAQKLKECLTWPDATPAPTEHLKYQK</sequence>
<name>A0A8X6PLI1_NEPPI</name>
<keyword evidence="1" id="KW-0812">Transmembrane</keyword>
<keyword evidence="1" id="KW-1133">Transmembrane helix</keyword>
<feature type="non-terminal residue" evidence="2">
    <location>
        <position position="127"/>
    </location>
</feature>
<feature type="non-terminal residue" evidence="2">
    <location>
        <position position="1"/>
    </location>
</feature>
<evidence type="ECO:0000313" key="3">
    <source>
        <dbReference type="Proteomes" id="UP000887013"/>
    </source>
</evidence>
<accession>A0A8X6PLI1</accession>
<protein>
    <submittedName>
        <fullName evidence="2">Uncharacterized protein</fullName>
    </submittedName>
</protein>
<keyword evidence="1" id="KW-0472">Membrane</keyword>
<reference evidence="2" key="1">
    <citation type="submission" date="2020-08" db="EMBL/GenBank/DDBJ databases">
        <title>Multicomponent nature underlies the extraordinary mechanical properties of spider dragline silk.</title>
        <authorList>
            <person name="Kono N."/>
            <person name="Nakamura H."/>
            <person name="Mori M."/>
            <person name="Yoshida Y."/>
            <person name="Ohtoshi R."/>
            <person name="Malay A.D."/>
            <person name="Moran D.A.P."/>
            <person name="Tomita M."/>
            <person name="Numata K."/>
            <person name="Arakawa K."/>
        </authorList>
    </citation>
    <scope>NUCLEOTIDE SEQUENCE</scope>
</reference>
<dbReference type="Proteomes" id="UP000887013">
    <property type="component" value="Unassembled WGS sequence"/>
</dbReference>
<proteinExistence type="predicted"/>
<evidence type="ECO:0000313" key="2">
    <source>
        <dbReference type="EMBL" id="GFT70797.1"/>
    </source>
</evidence>
<dbReference type="EMBL" id="BMAW01069830">
    <property type="protein sequence ID" value="GFT70797.1"/>
    <property type="molecule type" value="Genomic_DNA"/>
</dbReference>
<keyword evidence="3" id="KW-1185">Reference proteome</keyword>
<organism evidence="2 3">
    <name type="scientific">Nephila pilipes</name>
    <name type="common">Giant wood spider</name>
    <name type="synonym">Nephila maculata</name>
    <dbReference type="NCBI Taxonomy" id="299642"/>
    <lineage>
        <taxon>Eukaryota</taxon>
        <taxon>Metazoa</taxon>
        <taxon>Ecdysozoa</taxon>
        <taxon>Arthropoda</taxon>
        <taxon>Chelicerata</taxon>
        <taxon>Arachnida</taxon>
        <taxon>Araneae</taxon>
        <taxon>Araneomorphae</taxon>
        <taxon>Entelegynae</taxon>
        <taxon>Araneoidea</taxon>
        <taxon>Nephilidae</taxon>
        <taxon>Nephila</taxon>
    </lineage>
</organism>
<dbReference type="OrthoDB" id="6437065at2759"/>
<feature type="transmembrane region" description="Helical" evidence="1">
    <location>
        <begin position="15"/>
        <end position="40"/>
    </location>
</feature>
<gene>
    <name evidence="2" type="ORF">NPIL_142151</name>
</gene>
<dbReference type="AlphaFoldDB" id="A0A8X6PLI1"/>
<evidence type="ECO:0000256" key="1">
    <source>
        <dbReference type="SAM" id="Phobius"/>
    </source>
</evidence>
<comment type="caution">
    <text evidence="2">The sequence shown here is derived from an EMBL/GenBank/DDBJ whole genome shotgun (WGS) entry which is preliminary data.</text>
</comment>